<evidence type="ECO:0000256" key="1">
    <source>
        <dbReference type="ARBA" id="ARBA00004651"/>
    </source>
</evidence>
<comment type="subcellular location">
    <subcellularLocation>
        <location evidence="1">Cell membrane</location>
        <topology evidence="1">Multi-pass membrane protein</topology>
    </subcellularLocation>
</comment>
<sequence length="342" mass="34275">MTGHHRTVRIGRRLSLLVHIRTMIVCALLAMAVVVLAVLTLGLGDLGVPLSELPSALAGDSGASSFVVQTLRGPRLLVALGAGAAFGVSGSLFQRVTRNPLGSPDVIGLTAGASAGAVAFGILWPGVVPLPLGAVLGAAAAIGVVYIATGTGFASPGKLIIAGIGVQAIALSFVQFMLTRVKSEQATVLATWLNGSLEARSLGDVGIIAVVLGVFGAAALVLSRRLSIVEMGDDIADGVGASASRTRTIAVTIAIVLAAGGVAVCGPVAFIALMAPHLARLLTRSQSPVAAGLTGSVLLMLADVMVQFSPLPNQLPVGVVTAVIGGIFLGGLLVSQWRKGAL</sequence>
<name>A0A2A9DX10_9MICO</name>
<evidence type="ECO:0000256" key="5">
    <source>
        <dbReference type="ARBA" id="ARBA00022692"/>
    </source>
</evidence>
<comment type="caution">
    <text evidence="9">The sequence shown here is derived from an EMBL/GenBank/DDBJ whole genome shotgun (WGS) entry which is preliminary data.</text>
</comment>
<protein>
    <submittedName>
        <fullName evidence="9">Iron complex transport system permease protein</fullName>
    </submittedName>
</protein>
<dbReference type="SUPFAM" id="SSF81345">
    <property type="entry name" value="ABC transporter involved in vitamin B12 uptake, BtuC"/>
    <property type="match status" value="1"/>
</dbReference>
<feature type="transmembrane region" description="Helical" evidence="8">
    <location>
        <begin position="249"/>
        <end position="275"/>
    </location>
</feature>
<dbReference type="Gene3D" id="1.10.3470.10">
    <property type="entry name" value="ABC transporter involved in vitamin B12 uptake, BtuC"/>
    <property type="match status" value="1"/>
</dbReference>
<comment type="similarity">
    <text evidence="2">Belongs to the binding-protein-dependent transport system permease family. FecCD subfamily.</text>
</comment>
<keyword evidence="5 8" id="KW-0812">Transmembrane</keyword>
<evidence type="ECO:0000256" key="7">
    <source>
        <dbReference type="ARBA" id="ARBA00023136"/>
    </source>
</evidence>
<accession>A0A2A9DX10</accession>
<keyword evidence="6 8" id="KW-1133">Transmembrane helix</keyword>
<keyword evidence="7 8" id="KW-0472">Membrane</keyword>
<feature type="transmembrane region" description="Helical" evidence="8">
    <location>
        <begin position="160"/>
        <end position="181"/>
    </location>
</feature>
<evidence type="ECO:0000256" key="8">
    <source>
        <dbReference type="SAM" id="Phobius"/>
    </source>
</evidence>
<dbReference type="Pfam" id="PF01032">
    <property type="entry name" value="FecCD"/>
    <property type="match status" value="1"/>
</dbReference>
<feature type="transmembrane region" description="Helical" evidence="8">
    <location>
        <begin position="315"/>
        <end position="337"/>
    </location>
</feature>
<dbReference type="PANTHER" id="PTHR30472">
    <property type="entry name" value="FERRIC ENTEROBACTIN TRANSPORT SYSTEM PERMEASE PROTEIN"/>
    <property type="match status" value="1"/>
</dbReference>
<evidence type="ECO:0000256" key="2">
    <source>
        <dbReference type="ARBA" id="ARBA00007935"/>
    </source>
</evidence>
<evidence type="ECO:0000256" key="4">
    <source>
        <dbReference type="ARBA" id="ARBA00022475"/>
    </source>
</evidence>
<feature type="transmembrane region" description="Helical" evidence="8">
    <location>
        <begin position="201"/>
        <end position="222"/>
    </location>
</feature>
<dbReference type="Proteomes" id="UP000221369">
    <property type="component" value="Unassembled WGS sequence"/>
</dbReference>
<dbReference type="GO" id="GO:0005886">
    <property type="term" value="C:plasma membrane"/>
    <property type="evidence" value="ECO:0007669"/>
    <property type="project" value="UniProtKB-SubCell"/>
</dbReference>
<dbReference type="InterPro" id="IPR000522">
    <property type="entry name" value="ABC_transptr_permease_BtuC"/>
</dbReference>
<dbReference type="RefSeq" id="WP_098407315.1">
    <property type="nucleotide sequence ID" value="NZ_PDJE01000001.1"/>
</dbReference>
<evidence type="ECO:0000256" key="6">
    <source>
        <dbReference type="ARBA" id="ARBA00022989"/>
    </source>
</evidence>
<feature type="transmembrane region" description="Helical" evidence="8">
    <location>
        <begin position="130"/>
        <end position="148"/>
    </location>
</feature>
<dbReference type="PANTHER" id="PTHR30472:SF24">
    <property type="entry name" value="FERRIC ENTEROBACTIN TRANSPORT SYSTEM PERMEASE PROTEIN FEPG"/>
    <property type="match status" value="1"/>
</dbReference>
<dbReference type="InterPro" id="IPR037294">
    <property type="entry name" value="ABC_BtuC-like"/>
</dbReference>
<evidence type="ECO:0000313" key="9">
    <source>
        <dbReference type="EMBL" id="PFG30906.1"/>
    </source>
</evidence>
<reference evidence="9 10" key="1">
    <citation type="submission" date="2017-10" db="EMBL/GenBank/DDBJ databases">
        <title>Sequencing the genomes of 1000 actinobacteria strains.</title>
        <authorList>
            <person name="Klenk H.-P."/>
        </authorList>
    </citation>
    <scope>NUCLEOTIDE SEQUENCE [LARGE SCALE GENOMIC DNA]</scope>
    <source>
        <strain evidence="9 10">DSM 21798</strain>
    </source>
</reference>
<dbReference type="GO" id="GO:0022857">
    <property type="term" value="F:transmembrane transporter activity"/>
    <property type="evidence" value="ECO:0007669"/>
    <property type="project" value="InterPro"/>
</dbReference>
<evidence type="ECO:0000256" key="3">
    <source>
        <dbReference type="ARBA" id="ARBA00022448"/>
    </source>
</evidence>
<keyword evidence="3" id="KW-0813">Transport</keyword>
<proteinExistence type="inferred from homology"/>
<feature type="transmembrane region" description="Helical" evidence="8">
    <location>
        <begin position="106"/>
        <end position="124"/>
    </location>
</feature>
<feature type="transmembrane region" description="Helical" evidence="8">
    <location>
        <begin position="20"/>
        <end position="43"/>
    </location>
</feature>
<dbReference type="GO" id="GO:0033214">
    <property type="term" value="P:siderophore-iron import into cell"/>
    <property type="evidence" value="ECO:0007669"/>
    <property type="project" value="TreeGrafter"/>
</dbReference>
<organism evidence="9 10">
    <name type="scientific">Paramicrobacterium agarici</name>
    <dbReference type="NCBI Taxonomy" id="630514"/>
    <lineage>
        <taxon>Bacteria</taxon>
        <taxon>Bacillati</taxon>
        <taxon>Actinomycetota</taxon>
        <taxon>Actinomycetes</taxon>
        <taxon>Micrococcales</taxon>
        <taxon>Microbacteriaceae</taxon>
        <taxon>Paramicrobacterium</taxon>
    </lineage>
</organism>
<dbReference type="EMBL" id="PDJE01000001">
    <property type="protein sequence ID" value="PFG30906.1"/>
    <property type="molecule type" value="Genomic_DNA"/>
</dbReference>
<keyword evidence="10" id="KW-1185">Reference proteome</keyword>
<gene>
    <name evidence="9" type="ORF">ATJ78_1849</name>
</gene>
<dbReference type="CDD" id="cd06550">
    <property type="entry name" value="TM_ABC_iron-siderophores_like"/>
    <property type="match status" value="1"/>
</dbReference>
<keyword evidence="4" id="KW-1003">Cell membrane</keyword>
<dbReference type="AlphaFoldDB" id="A0A2A9DX10"/>
<evidence type="ECO:0000313" key="10">
    <source>
        <dbReference type="Proteomes" id="UP000221369"/>
    </source>
</evidence>
<feature type="transmembrane region" description="Helical" evidence="8">
    <location>
        <begin position="76"/>
        <end position="94"/>
    </location>
</feature>